<evidence type="ECO:0000313" key="3">
    <source>
        <dbReference type="Proteomes" id="UP000095281"/>
    </source>
</evidence>
<evidence type="ECO:0000313" key="4">
    <source>
        <dbReference type="WBParaSite" id="MhA1_Contig183.frz3.gene1"/>
    </source>
</evidence>
<organism evidence="3 4">
    <name type="scientific">Meloidogyne hapla</name>
    <name type="common">Root-knot nematode worm</name>
    <dbReference type="NCBI Taxonomy" id="6305"/>
    <lineage>
        <taxon>Eukaryota</taxon>
        <taxon>Metazoa</taxon>
        <taxon>Ecdysozoa</taxon>
        <taxon>Nematoda</taxon>
        <taxon>Chromadorea</taxon>
        <taxon>Rhabditida</taxon>
        <taxon>Tylenchina</taxon>
        <taxon>Tylenchomorpha</taxon>
        <taxon>Tylenchoidea</taxon>
        <taxon>Meloidogynidae</taxon>
        <taxon>Meloidogyninae</taxon>
        <taxon>Meloidogyne</taxon>
    </lineage>
</organism>
<sequence>MINICHIILLLNSLISLVLSNNYPKCRNYQQACAVELIKFPELVNEERDDNNEKHPDKNEIIQEGSGENDDEQLHFVPMSMSFPIYDEFVPTTPTYDYSMEPVEKVQHQICSCLEENEECGKFDSSEQTMELSNQIRISFCRPLDQIFKVECKGMRSLARVVGRLDMESEL</sequence>
<feature type="chain" id="PRO_5009315659" evidence="2">
    <location>
        <begin position="21"/>
        <end position="171"/>
    </location>
</feature>
<dbReference type="AlphaFoldDB" id="A0A1I8BCG7"/>
<evidence type="ECO:0000256" key="1">
    <source>
        <dbReference type="SAM" id="MobiDB-lite"/>
    </source>
</evidence>
<feature type="compositionally biased region" description="Basic and acidic residues" evidence="1">
    <location>
        <begin position="51"/>
        <end position="61"/>
    </location>
</feature>
<protein>
    <submittedName>
        <fullName evidence="4">Uncharacterized protein</fullName>
    </submittedName>
</protein>
<accession>A0A1I8BCG7</accession>
<evidence type="ECO:0000256" key="2">
    <source>
        <dbReference type="SAM" id="SignalP"/>
    </source>
</evidence>
<keyword evidence="3" id="KW-1185">Reference proteome</keyword>
<name>A0A1I8BCG7_MELHA</name>
<reference evidence="4" key="1">
    <citation type="submission" date="2016-11" db="UniProtKB">
        <authorList>
            <consortium name="WormBaseParasite"/>
        </authorList>
    </citation>
    <scope>IDENTIFICATION</scope>
</reference>
<proteinExistence type="predicted"/>
<keyword evidence="2" id="KW-0732">Signal</keyword>
<feature type="region of interest" description="Disordered" evidence="1">
    <location>
        <begin position="47"/>
        <end position="69"/>
    </location>
</feature>
<feature type="signal peptide" evidence="2">
    <location>
        <begin position="1"/>
        <end position="20"/>
    </location>
</feature>
<dbReference type="WBParaSite" id="MhA1_Contig183.frz3.gene1">
    <property type="protein sequence ID" value="MhA1_Contig183.frz3.gene1"/>
    <property type="gene ID" value="MhA1_Contig183.frz3.gene1"/>
</dbReference>
<dbReference type="Proteomes" id="UP000095281">
    <property type="component" value="Unplaced"/>
</dbReference>